<dbReference type="InterPro" id="IPR007627">
    <property type="entry name" value="RNA_pol_sigma70_r2"/>
</dbReference>
<dbReference type="InterPro" id="IPR014284">
    <property type="entry name" value="RNA_pol_sigma-70_dom"/>
</dbReference>
<name>A0AB39USX9_9GAMM</name>
<keyword evidence="4" id="KW-0804">Transcription</keyword>
<dbReference type="InterPro" id="IPR013325">
    <property type="entry name" value="RNA_pol_sigma_r2"/>
</dbReference>
<dbReference type="Pfam" id="PF04542">
    <property type="entry name" value="Sigma70_r2"/>
    <property type="match status" value="1"/>
</dbReference>
<dbReference type="Gene3D" id="1.10.10.10">
    <property type="entry name" value="Winged helix-like DNA-binding domain superfamily/Winged helix DNA-binding domain"/>
    <property type="match status" value="1"/>
</dbReference>
<evidence type="ECO:0000256" key="2">
    <source>
        <dbReference type="ARBA" id="ARBA00023015"/>
    </source>
</evidence>
<dbReference type="PANTHER" id="PTHR43133">
    <property type="entry name" value="RNA POLYMERASE ECF-TYPE SIGMA FACTO"/>
    <property type="match status" value="1"/>
</dbReference>
<feature type="domain" description="RNA polymerase sigma-70 region 2" evidence="6">
    <location>
        <begin position="33"/>
        <end position="99"/>
    </location>
</feature>
<evidence type="ECO:0000256" key="5">
    <source>
        <dbReference type="SAM" id="MobiDB-lite"/>
    </source>
</evidence>
<dbReference type="GO" id="GO:0006352">
    <property type="term" value="P:DNA-templated transcription initiation"/>
    <property type="evidence" value="ECO:0007669"/>
    <property type="project" value="InterPro"/>
</dbReference>
<keyword evidence="2" id="KW-0805">Transcription regulation</keyword>
<dbReference type="InterPro" id="IPR039425">
    <property type="entry name" value="RNA_pol_sigma-70-like"/>
</dbReference>
<feature type="compositionally biased region" description="Basic and acidic residues" evidence="5">
    <location>
        <begin position="101"/>
        <end position="110"/>
    </location>
</feature>
<dbReference type="AlphaFoldDB" id="A0AB39USX9"/>
<dbReference type="InterPro" id="IPR036388">
    <property type="entry name" value="WH-like_DNA-bd_sf"/>
</dbReference>
<evidence type="ECO:0000259" key="6">
    <source>
        <dbReference type="Pfam" id="PF04542"/>
    </source>
</evidence>
<keyword evidence="3" id="KW-0731">Sigma factor</keyword>
<dbReference type="GO" id="GO:0003677">
    <property type="term" value="F:DNA binding"/>
    <property type="evidence" value="ECO:0007669"/>
    <property type="project" value="InterPro"/>
</dbReference>
<organism evidence="8">
    <name type="scientific">Thermohahella caldifontis</name>
    <dbReference type="NCBI Taxonomy" id="3142973"/>
    <lineage>
        <taxon>Bacteria</taxon>
        <taxon>Pseudomonadati</taxon>
        <taxon>Pseudomonadota</taxon>
        <taxon>Gammaproteobacteria</taxon>
        <taxon>Oceanospirillales</taxon>
        <taxon>Hahellaceae</taxon>
        <taxon>Thermohahella</taxon>
    </lineage>
</organism>
<protein>
    <submittedName>
        <fullName evidence="8">Sigma-70 family RNA polymerase sigma factor</fullName>
    </submittedName>
</protein>
<feature type="region of interest" description="Disordered" evidence="5">
    <location>
        <begin position="101"/>
        <end position="121"/>
    </location>
</feature>
<dbReference type="InterPro" id="IPR013324">
    <property type="entry name" value="RNA_pol_sigma_r3/r4-like"/>
</dbReference>
<dbReference type="EMBL" id="CP154858">
    <property type="protein sequence ID" value="XDT71143.1"/>
    <property type="molecule type" value="Genomic_DNA"/>
</dbReference>
<evidence type="ECO:0000256" key="4">
    <source>
        <dbReference type="ARBA" id="ARBA00023163"/>
    </source>
</evidence>
<accession>A0AB39USX9</accession>
<dbReference type="Gene3D" id="1.10.1740.10">
    <property type="match status" value="1"/>
</dbReference>
<feature type="domain" description="RNA polymerase sigma factor 70 region 4 type 2" evidence="7">
    <location>
        <begin position="126"/>
        <end position="176"/>
    </location>
</feature>
<dbReference type="KEGG" id="tcd:AAIA72_10025"/>
<evidence type="ECO:0000259" key="7">
    <source>
        <dbReference type="Pfam" id="PF08281"/>
    </source>
</evidence>
<gene>
    <name evidence="8" type="ORF">AAIA72_10025</name>
</gene>
<dbReference type="PANTHER" id="PTHR43133:SF53">
    <property type="entry name" value="ECF RNA POLYMERASE SIGMA-E FACTOR"/>
    <property type="match status" value="1"/>
</dbReference>
<evidence type="ECO:0000313" key="8">
    <source>
        <dbReference type="EMBL" id="XDT71143.1"/>
    </source>
</evidence>
<dbReference type="Pfam" id="PF08281">
    <property type="entry name" value="Sigma70_r4_2"/>
    <property type="match status" value="1"/>
</dbReference>
<dbReference type="InterPro" id="IPR013249">
    <property type="entry name" value="RNA_pol_sigma70_r4_t2"/>
</dbReference>
<comment type="similarity">
    <text evidence="1">Belongs to the sigma-70 factor family. ECF subfamily.</text>
</comment>
<dbReference type="RefSeq" id="WP_369600182.1">
    <property type="nucleotide sequence ID" value="NZ_CP154858.1"/>
</dbReference>
<reference evidence="8" key="1">
    <citation type="submission" date="2024-05" db="EMBL/GenBank/DDBJ databases">
        <title>Genome sequencing of novel strain.</title>
        <authorList>
            <person name="Ganbat D."/>
            <person name="Ganbat S."/>
            <person name="Lee S.-J."/>
        </authorList>
    </citation>
    <scope>NUCLEOTIDE SEQUENCE</scope>
    <source>
        <strain evidence="8">SMD15-11</strain>
    </source>
</reference>
<evidence type="ECO:0000256" key="1">
    <source>
        <dbReference type="ARBA" id="ARBA00010641"/>
    </source>
</evidence>
<dbReference type="NCBIfam" id="TIGR02937">
    <property type="entry name" value="sigma70-ECF"/>
    <property type="match status" value="1"/>
</dbReference>
<dbReference type="SUPFAM" id="SSF88659">
    <property type="entry name" value="Sigma3 and sigma4 domains of RNA polymerase sigma factors"/>
    <property type="match status" value="1"/>
</dbReference>
<evidence type="ECO:0000256" key="3">
    <source>
        <dbReference type="ARBA" id="ARBA00023082"/>
    </source>
</evidence>
<proteinExistence type="inferred from homology"/>
<dbReference type="SUPFAM" id="SSF88946">
    <property type="entry name" value="Sigma2 domain of RNA polymerase sigma factors"/>
    <property type="match status" value="1"/>
</dbReference>
<sequence length="184" mass="21220">MQARHALKKLSDAQLVILARQQLPYATTAYEELMRRHEKPLLSLCRNLCGNEADAEDAFQEVLLRVFHNLPRFRGDASFRTWVYRIAYNECMTLIRRRKDHDDMDDHPEPEAPAPAEAADDGQPSFHHLIAHLGEEDRSVLALRLISDLDFNDIATITQSGLSAVKMRYKRALEKLKPLMENLR</sequence>
<dbReference type="GO" id="GO:0016987">
    <property type="term" value="F:sigma factor activity"/>
    <property type="evidence" value="ECO:0007669"/>
    <property type="project" value="UniProtKB-KW"/>
</dbReference>